<name>A0AAV4S5T6_CAEEX</name>
<protein>
    <submittedName>
        <fullName evidence="1">Uncharacterized protein</fullName>
    </submittedName>
</protein>
<organism evidence="1 2">
    <name type="scientific">Caerostris extrusa</name>
    <name type="common">Bark spider</name>
    <name type="synonym">Caerostris bankana</name>
    <dbReference type="NCBI Taxonomy" id="172846"/>
    <lineage>
        <taxon>Eukaryota</taxon>
        <taxon>Metazoa</taxon>
        <taxon>Ecdysozoa</taxon>
        <taxon>Arthropoda</taxon>
        <taxon>Chelicerata</taxon>
        <taxon>Arachnida</taxon>
        <taxon>Araneae</taxon>
        <taxon>Araneomorphae</taxon>
        <taxon>Entelegynae</taxon>
        <taxon>Araneoidea</taxon>
        <taxon>Araneidae</taxon>
        <taxon>Caerostris</taxon>
    </lineage>
</organism>
<proteinExistence type="predicted"/>
<dbReference type="EMBL" id="BPLR01008978">
    <property type="protein sequence ID" value="GIY28724.1"/>
    <property type="molecule type" value="Genomic_DNA"/>
</dbReference>
<reference evidence="1 2" key="1">
    <citation type="submission" date="2021-06" db="EMBL/GenBank/DDBJ databases">
        <title>Caerostris extrusa draft genome.</title>
        <authorList>
            <person name="Kono N."/>
            <person name="Arakawa K."/>
        </authorList>
    </citation>
    <scope>NUCLEOTIDE SEQUENCE [LARGE SCALE GENOMIC DNA]</scope>
</reference>
<gene>
    <name evidence="1" type="ORF">CEXT_196591</name>
</gene>
<accession>A0AAV4S5T6</accession>
<evidence type="ECO:0000313" key="2">
    <source>
        <dbReference type="Proteomes" id="UP001054945"/>
    </source>
</evidence>
<dbReference type="AlphaFoldDB" id="A0AAV4S5T6"/>
<comment type="caution">
    <text evidence="1">The sequence shown here is derived from an EMBL/GenBank/DDBJ whole genome shotgun (WGS) entry which is preliminary data.</text>
</comment>
<evidence type="ECO:0000313" key="1">
    <source>
        <dbReference type="EMBL" id="GIY28724.1"/>
    </source>
</evidence>
<sequence length="117" mass="13030">MESMHGKSMCKLLKVSSCWQRERHASLCRRQHLSDLPGANRYLHPPALNVRSEASFHHPELLLLGHAGLSSSILSAWPMRSGQQMVIASFIFAGISTPNAPFSNAISKEIEVKTFFI</sequence>
<dbReference type="Proteomes" id="UP001054945">
    <property type="component" value="Unassembled WGS sequence"/>
</dbReference>
<keyword evidence="2" id="KW-1185">Reference proteome</keyword>